<dbReference type="EMBL" id="SMBH01000017">
    <property type="protein sequence ID" value="TCU11732.1"/>
    <property type="molecule type" value="Genomic_DNA"/>
</dbReference>
<protein>
    <recommendedName>
        <fullName evidence="11">Glutathione hydrolase proenzyme</fullName>
        <ecNumber evidence="11">2.3.2.2</ecNumber>
        <ecNumber evidence="11">3.4.19.13</ecNumber>
    </recommendedName>
    <component>
        <recommendedName>
            <fullName evidence="11">Glutathione hydrolase large chain</fullName>
        </recommendedName>
    </component>
    <component>
        <recommendedName>
            <fullName evidence="11">Glutathione hydrolase small chain</fullName>
        </recommendedName>
    </component>
</protein>
<comment type="similarity">
    <text evidence="3 11">Belongs to the gamma-glutamyltransferase family.</text>
</comment>
<comment type="catalytic activity">
    <reaction evidence="8 11">
        <text>an N-terminal (5-L-glutamyl)-[peptide] + an alpha-amino acid = 5-L-glutamyl amino acid + an N-terminal L-alpha-aminoacyl-[peptide]</text>
        <dbReference type="Rhea" id="RHEA:23904"/>
        <dbReference type="Rhea" id="RHEA-COMP:9780"/>
        <dbReference type="Rhea" id="RHEA-COMP:9795"/>
        <dbReference type="ChEBI" id="CHEBI:77644"/>
        <dbReference type="ChEBI" id="CHEBI:78597"/>
        <dbReference type="ChEBI" id="CHEBI:78599"/>
        <dbReference type="ChEBI" id="CHEBI:78608"/>
        <dbReference type="EC" id="2.3.2.2"/>
    </reaction>
</comment>
<gene>
    <name evidence="13" type="ORF">EV132_11772</name>
</gene>
<evidence type="ECO:0000256" key="7">
    <source>
        <dbReference type="ARBA" id="ARBA00023315"/>
    </source>
</evidence>
<keyword evidence="11" id="KW-0317">Glutathione biosynthesis</keyword>
<dbReference type="GO" id="GO:0036374">
    <property type="term" value="F:glutathione hydrolase activity"/>
    <property type="evidence" value="ECO:0007669"/>
    <property type="project" value="UniProtKB-UniRule"/>
</dbReference>
<dbReference type="SUPFAM" id="SSF56235">
    <property type="entry name" value="N-terminal nucleophile aminohydrolases (Ntn hydrolases)"/>
    <property type="match status" value="1"/>
</dbReference>
<reference evidence="13 14" key="1">
    <citation type="submission" date="2019-03" db="EMBL/GenBank/DDBJ databases">
        <title>Genomic Encyclopedia of Type Strains, Phase IV (KMG-V): Genome sequencing to study the core and pangenomes of soil and plant-associated prokaryotes.</title>
        <authorList>
            <person name="Whitman W."/>
        </authorList>
    </citation>
    <scope>NUCLEOTIDE SEQUENCE [LARGE SCALE GENOMIC DNA]</scope>
    <source>
        <strain evidence="13 14">Hc14</strain>
    </source>
</reference>
<evidence type="ECO:0000313" key="14">
    <source>
        <dbReference type="Proteomes" id="UP000294576"/>
    </source>
</evidence>
<accession>A0A4R3PUR3</accession>
<dbReference type="Gene3D" id="1.10.246.130">
    <property type="match status" value="1"/>
</dbReference>
<dbReference type="PRINTS" id="PR01210">
    <property type="entry name" value="GGTRANSPTASE"/>
</dbReference>
<feature type="binding site" evidence="10">
    <location>
        <position position="440"/>
    </location>
    <ligand>
        <name>L-glutamate</name>
        <dbReference type="ChEBI" id="CHEBI:29985"/>
    </ligand>
</feature>
<dbReference type="GO" id="GO:0103068">
    <property type="term" value="F:leukotriene C4 gamma-glutamyl transferase activity"/>
    <property type="evidence" value="ECO:0007669"/>
    <property type="project" value="UniProtKB-EC"/>
</dbReference>
<comment type="catalytic activity">
    <reaction evidence="1 11">
        <text>an S-substituted glutathione + H2O = an S-substituted L-cysteinylglycine + L-glutamate</text>
        <dbReference type="Rhea" id="RHEA:59468"/>
        <dbReference type="ChEBI" id="CHEBI:15377"/>
        <dbReference type="ChEBI" id="CHEBI:29985"/>
        <dbReference type="ChEBI" id="CHEBI:90779"/>
        <dbReference type="ChEBI" id="CHEBI:143103"/>
        <dbReference type="EC" id="3.4.19.13"/>
    </reaction>
</comment>
<sequence>MRNATIVAPQPEAVEAGAEVLERGGNAVDAALACAFVQGVVDPQMAGIGGFGSMHVYMPSRGVHEVLEFYARASLKATPDMWVNKIKHQSRDGFGYVLEGNISDIGYLAVCTPGSLKGYETALRDYGTFDWADLIEPAIRHARDGFMIRNHMHWYWTRDQSGDGFANTIDKLRFSSTGKGVYFHDNGTVRNVGDLLINQEMAQTLERIARSGGSDIFYHGEIAEQIADDFKTNGGLIDREDLARYELSRVKPVWGEYRGNRIATSPPPGSGFPMLEFLHIMEQFDVGAMQHSSAEHVRILFEAMKRMTIDKDAHMGDPTYVDVPYEKLLSRKHAEAHARSIKAGEVASVSRLDRSQRDTTHISVIDKHGNAAAMTHTLGSPSGAITEGLGFMYNGTMSRFNPVPGNPGSIAPGKRRPSSAAPTIVFKDGDPSIVIGAPGGSYIAPAVAQCLMNMIDFDMPVLEAVAAPRVIGVSNKIDICNRIRHSVEGELREQGYEVARSPQPYAFAAVHAIRINDGVSKGAADPQRDGMSISVA</sequence>
<evidence type="ECO:0000256" key="12">
    <source>
        <dbReference type="SAM" id="MobiDB-lite"/>
    </source>
</evidence>
<evidence type="ECO:0000256" key="3">
    <source>
        <dbReference type="ARBA" id="ARBA00009381"/>
    </source>
</evidence>
<dbReference type="Proteomes" id="UP000294576">
    <property type="component" value="Unassembled WGS sequence"/>
</dbReference>
<dbReference type="InterPro" id="IPR029055">
    <property type="entry name" value="Ntn_hydrolases_N"/>
</dbReference>
<dbReference type="PANTHER" id="PTHR43199">
    <property type="entry name" value="GLUTATHIONE HYDROLASE"/>
    <property type="match status" value="1"/>
</dbReference>
<dbReference type="GO" id="GO:0006751">
    <property type="term" value="P:glutathione catabolic process"/>
    <property type="evidence" value="ECO:0007669"/>
    <property type="project" value="UniProtKB-UniRule"/>
</dbReference>
<dbReference type="Gene3D" id="3.60.20.40">
    <property type="match status" value="1"/>
</dbReference>
<dbReference type="AlphaFoldDB" id="A0A4R3PUR3"/>
<evidence type="ECO:0000256" key="1">
    <source>
        <dbReference type="ARBA" id="ARBA00001049"/>
    </source>
</evidence>
<evidence type="ECO:0000256" key="2">
    <source>
        <dbReference type="ARBA" id="ARBA00001089"/>
    </source>
</evidence>
<evidence type="ECO:0000256" key="6">
    <source>
        <dbReference type="ARBA" id="ARBA00023145"/>
    </source>
</evidence>
<feature type="binding site" evidence="10">
    <location>
        <begin position="418"/>
        <end position="419"/>
    </location>
    <ligand>
        <name>L-glutamate</name>
        <dbReference type="ChEBI" id="CHEBI:29985"/>
    </ligand>
</feature>
<dbReference type="InterPro" id="IPR000101">
    <property type="entry name" value="GGT_peptidase"/>
</dbReference>
<comment type="PTM">
    <text evidence="11">Cleaved by autocatalysis into a large and a small subunit.</text>
</comment>
<evidence type="ECO:0000313" key="13">
    <source>
        <dbReference type="EMBL" id="TCU11732.1"/>
    </source>
</evidence>
<comment type="pathway">
    <text evidence="11">Sulfur metabolism; glutathione metabolism.</text>
</comment>
<proteinExistence type="inferred from homology"/>
<keyword evidence="7 11" id="KW-0012">Acyltransferase</keyword>
<dbReference type="EC" id="3.4.19.13" evidence="11"/>
<keyword evidence="5 11" id="KW-0378">Hydrolase</keyword>
<dbReference type="InterPro" id="IPR043138">
    <property type="entry name" value="GGT_lsub"/>
</dbReference>
<dbReference type="GO" id="GO:0006750">
    <property type="term" value="P:glutathione biosynthetic process"/>
    <property type="evidence" value="ECO:0007669"/>
    <property type="project" value="UniProtKB-KW"/>
</dbReference>
<evidence type="ECO:0000256" key="9">
    <source>
        <dbReference type="PIRSR" id="PIRSR600101-1"/>
    </source>
</evidence>
<comment type="subunit">
    <text evidence="11">This enzyme consists of two polypeptide chains, which are synthesized in precursor form from a single polypeptide.</text>
</comment>
<organism evidence="13 14">
    <name type="scientific">Rhizobium sullae</name>
    <name type="common">Rhizobium hedysari</name>
    <dbReference type="NCBI Taxonomy" id="50338"/>
    <lineage>
        <taxon>Bacteria</taxon>
        <taxon>Pseudomonadati</taxon>
        <taxon>Pseudomonadota</taxon>
        <taxon>Alphaproteobacteria</taxon>
        <taxon>Hyphomicrobiales</taxon>
        <taxon>Rhizobiaceae</taxon>
        <taxon>Rhizobium/Agrobacterium group</taxon>
        <taxon>Rhizobium</taxon>
    </lineage>
</organism>
<dbReference type="InterPro" id="IPR051792">
    <property type="entry name" value="GGT_bact"/>
</dbReference>
<dbReference type="Pfam" id="PF01019">
    <property type="entry name" value="G_glu_transpept"/>
    <property type="match status" value="1"/>
</dbReference>
<comment type="catalytic activity">
    <reaction evidence="2 11">
        <text>glutathione + H2O = L-cysteinylglycine + L-glutamate</text>
        <dbReference type="Rhea" id="RHEA:28807"/>
        <dbReference type="ChEBI" id="CHEBI:15377"/>
        <dbReference type="ChEBI" id="CHEBI:29985"/>
        <dbReference type="ChEBI" id="CHEBI:57925"/>
        <dbReference type="ChEBI" id="CHEBI:61694"/>
        <dbReference type="EC" id="3.4.19.13"/>
    </reaction>
</comment>
<name>A0A4R3PUR3_RHISU</name>
<dbReference type="EC" id="2.3.2.2" evidence="11"/>
<evidence type="ECO:0000256" key="10">
    <source>
        <dbReference type="PIRSR" id="PIRSR600101-2"/>
    </source>
</evidence>
<comment type="caution">
    <text evidence="13">The sequence shown here is derived from an EMBL/GenBank/DDBJ whole genome shotgun (WGS) entry which is preliminary data.</text>
</comment>
<dbReference type="NCBIfam" id="TIGR00066">
    <property type="entry name" value="g_glut_trans"/>
    <property type="match status" value="1"/>
</dbReference>
<keyword evidence="6 11" id="KW-0865">Zymogen</keyword>
<dbReference type="PANTHER" id="PTHR43199:SF1">
    <property type="entry name" value="GLUTATHIONE HYDROLASE PROENZYME"/>
    <property type="match status" value="1"/>
</dbReference>
<evidence type="ECO:0000256" key="5">
    <source>
        <dbReference type="ARBA" id="ARBA00022801"/>
    </source>
</evidence>
<evidence type="ECO:0000256" key="4">
    <source>
        <dbReference type="ARBA" id="ARBA00022679"/>
    </source>
</evidence>
<feature type="region of interest" description="Disordered" evidence="12">
    <location>
        <begin position="403"/>
        <end position="422"/>
    </location>
</feature>
<evidence type="ECO:0000256" key="8">
    <source>
        <dbReference type="ARBA" id="ARBA00047417"/>
    </source>
</evidence>
<dbReference type="InterPro" id="IPR043137">
    <property type="entry name" value="GGT_ssub_C"/>
</dbReference>
<dbReference type="RefSeq" id="WP_132567320.1">
    <property type="nucleotide sequence ID" value="NZ_SMBH01000017.1"/>
</dbReference>
<evidence type="ECO:0000256" key="11">
    <source>
        <dbReference type="RuleBase" id="RU368036"/>
    </source>
</evidence>
<feature type="active site" description="Nucleophile" evidence="9">
    <location>
        <position position="359"/>
    </location>
</feature>
<keyword evidence="4 11" id="KW-0808">Transferase</keyword>
<dbReference type="UniPathway" id="UPA00204"/>